<organism evidence="3">
    <name type="scientific">Gongylonema pulchrum</name>
    <dbReference type="NCBI Taxonomy" id="637853"/>
    <lineage>
        <taxon>Eukaryota</taxon>
        <taxon>Metazoa</taxon>
        <taxon>Ecdysozoa</taxon>
        <taxon>Nematoda</taxon>
        <taxon>Chromadorea</taxon>
        <taxon>Rhabditida</taxon>
        <taxon>Spirurina</taxon>
        <taxon>Spiruromorpha</taxon>
        <taxon>Spiruroidea</taxon>
        <taxon>Gongylonematidae</taxon>
        <taxon>Gongylonema</taxon>
    </lineage>
</organism>
<evidence type="ECO:0000313" key="2">
    <source>
        <dbReference type="Proteomes" id="UP000271098"/>
    </source>
</evidence>
<keyword evidence="2" id="KW-1185">Reference proteome</keyword>
<evidence type="ECO:0000313" key="1">
    <source>
        <dbReference type="EMBL" id="VDN25699.1"/>
    </source>
</evidence>
<accession>A0A183E2U2</accession>
<name>A0A183E2U2_9BILA</name>
<dbReference type="AlphaFoldDB" id="A0A183E2U2"/>
<gene>
    <name evidence="1" type="ORF">GPUH_LOCUS15283</name>
</gene>
<dbReference type="EMBL" id="UYRT01082239">
    <property type="protein sequence ID" value="VDN25699.1"/>
    <property type="molecule type" value="Genomic_DNA"/>
</dbReference>
<dbReference type="WBParaSite" id="GPUH_0001530301-mRNA-1">
    <property type="protein sequence ID" value="GPUH_0001530301-mRNA-1"/>
    <property type="gene ID" value="GPUH_0001530301"/>
</dbReference>
<dbReference type="OrthoDB" id="5874753at2759"/>
<dbReference type="Proteomes" id="UP000271098">
    <property type="component" value="Unassembled WGS sequence"/>
</dbReference>
<protein>
    <submittedName>
        <fullName evidence="1 3">Uncharacterized protein</fullName>
    </submittedName>
</protein>
<evidence type="ECO:0000313" key="3">
    <source>
        <dbReference type="WBParaSite" id="GPUH_0001530301-mRNA-1"/>
    </source>
</evidence>
<proteinExistence type="predicted"/>
<reference evidence="1 2" key="2">
    <citation type="submission" date="2018-11" db="EMBL/GenBank/DDBJ databases">
        <authorList>
            <consortium name="Pathogen Informatics"/>
        </authorList>
    </citation>
    <scope>NUCLEOTIDE SEQUENCE [LARGE SCALE GENOMIC DNA]</scope>
</reference>
<reference evidence="3" key="1">
    <citation type="submission" date="2016-06" db="UniProtKB">
        <authorList>
            <consortium name="WormBaseParasite"/>
        </authorList>
    </citation>
    <scope>IDENTIFICATION</scope>
</reference>
<sequence>MGCGDKNIDKKKRRKCYGDSSAVICEEANDHYNCVPAIFEAPPDHGISIDPATLLDVARWKIPPFPPGLVSITHQPDNRPYPSDLPGCIFEKAMKAATIVHSGPELPPPPPPPPPATATAAVRNSGTEILRCWFFVPELKQFARNGSAALAGFTETQPTFCGPEEDGNFRKKHIRQLKITLGLGVSCLNRLAATSG</sequence>